<protein>
    <submittedName>
        <fullName evidence="2">Uncharacterized protein</fullName>
    </submittedName>
</protein>
<name>A0A0M3I296_ASCLU</name>
<reference evidence="2" key="1">
    <citation type="submission" date="2017-02" db="UniProtKB">
        <authorList>
            <consortium name="WormBaseParasite"/>
        </authorList>
    </citation>
    <scope>IDENTIFICATION</scope>
</reference>
<proteinExistence type="predicted"/>
<accession>A0A0M3I296</accession>
<evidence type="ECO:0000313" key="1">
    <source>
        <dbReference type="Proteomes" id="UP000036681"/>
    </source>
</evidence>
<evidence type="ECO:0000313" key="2">
    <source>
        <dbReference type="WBParaSite" id="ALUE_0001056701-mRNA-1"/>
    </source>
</evidence>
<dbReference type="AlphaFoldDB" id="A0A0M3I296"/>
<organism evidence="1 2">
    <name type="scientific">Ascaris lumbricoides</name>
    <name type="common">Giant roundworm</name>
    <dbReference type="NCBI Taxonomy" id="6252"/>
    <lineage>
        <taxon>Eukaryota</taxon>
        <taxon>Metazoa</taxon>
        <taxon>Ecdysozoa</taxon>
        <taxon>Nematoda</taxon>
        <taxon>Chromadorea</taxon>
        <taxon>Rhabditida</taxon>
        <taxon>Spirurina</taxon>
        <taxon>Ascaridomorpha</taxon>
        <taxon>Ascaridoidea</taxon>
        <taxon>Ascarididae</taxon>
        <taxon>Ascaris</taxon>
    </lineage>
</organism>
<sequence>MVEKLATSGSKIKISSGTSLMNLYFSDCNYPLNHTSHLIV</sequence>
<keyword evidence="1" id="KW-1185">Reference proteome</keyword>
<dbReference type="WBParaSite" id="ALUE_0001056701-mRNA-1">
    <property type="protein sequence ID" value="ALUE_0001056701-mRNA-1"/>
    <property type="gene ID" value="ALUE_0001056701"/>
</dbReference>
<dbReference type="Proteomes" id="UP000036681">
    <property type="component" value="Unplaced"/>
</dbReference>